<keyword evidence="1" id="KW-0472">Membrane</keyword>
<dbReference type="Proteomes" id="UP000093391">
    <property type="component" value="Chromosome"/>
</dbReference>
<keyword evidence="3" id="KW-1185">Reference proteome</keyword>
<dbReference type="RefSeq" id="WP_067552430.1">
    <property type="nucleotide sequence ID" value="NZ_CP016895.1"/>
</dbReference>
<gene>
    <name evidence="2" type="ORF">BFG52_02995</name>
</gene>
<reference evidence="2 3" key="1">
    <citation type="submission" date="2016-08" db="EMBL/GenBank/DDBJ databases">
        <authorList>
            <person name="Seilhamer J.J."/>
        </authorList>
    </citation>
    <scope>NUCLEOTIDE SEQUENCE [LARGE SCALE GENOMIC DNA]</scope>
    <source>
        <strain evidence="2 3">BRTC-1</strain>
    </source>
</reference>
<accession>A0A1B2LX00</accession>
<sequence length="152" mass="17777">MGLVEIIIAAALMIGLGYKLLMLLRHHTASLPFVKILSLQKVVAEPVHVDASQQRELQELDHAFNQILFDQVAALLFEQQLHMRIRTQADQIQVYFLNKMPAAALSYIQDKELGEWSIYWSYQQQSLEYYVGRYGVFYVHIDRFNLEHMVQH</sequence>
<dbReference type="KEGG" id="ala:BFG52_02995"/>
<protein>
    <submittedName>
        <fullName evidence="2">Uncharacterized protein</fullName>
    </submittedName>
</protein>
<dbReference type="AlphaFoldDB" id="A0A1B2LX00"/>
<feature type="transmembrane region" description="Helical" evidence="1">
    <location>
        <begin position="6"/>
        <end position="24"/>
    </location>
</feature>
<evidence type="ECO:0000256" key="1">
    <source>
        <dbReference type="SAM" id="Phobius"/>
    </source>
</evidence>
<evidence type="ECO:0000313" key="3">
    <source>
        <dbReference type="Proteomes" id="UP000093391"/>
    </source>
</evidence>
<proteinExistence type="predicted"/>
<organism evidence="2 3">
    <name type="scientific">Acinetobacter larvae</name>
    <dbReference type="NCBI Taxonomy" id="1789224"/>
    <lineage>
        <taxon>Bacteria</taxon>
        <taxon>Pseudomonadati</taxon>
        <taxon>Pseudomonadota</taxon>
        <taxon>Gammaproteobacteria</taxon>
        <taxon>Moraxellales</taxon>
        <taxon>Moraxellaceae</taxon>
        <taxon>Acinetobacter</taxon>
    </lineage>
</organism>
<evidence type="ECO:0000313" key="2">
    <source>
        <dbReference type="EMBL" id="AOA57419.1"/>
    </source>
</evidence>
<name>A0A1B2LX00_9GAMM</name>
<keyword evidence="1" id="KW-0812">Transmembrane</keyword>
<dbReference type="EMBL" id="CP016895">
    <property type="protein sequence ID" value="AOA57419.1"/>
    <property type="molecule type" value="Genomic_DNA"/>
</dbReference>
<keyword evidence="1" id="KW-1133">Transmembrane helix</keyword>